<dbReference type="Pfam" id="PF03865">
    <property type="entry name" value="ShlB"/>
    <property type="match status" value="1"/>
</dbReference>
<evidence type="ECO:0000259" key="7">
    <source>
        <dbReference type="Pfam" id="PF08479"/>
    </source>
</evidence>
<keyword evidence="1" id="KW-1134">Transmembrane beta strand</keyword>
<dbReference type="PIRSF" id="PIRSF029745">
    <property type="entry name" value="FhaC"/>
    <property type="match status" value="1"/>
</dbReference>
<dbReference type="InterPro" id="IPR035251">
    <property type="entry name" value="ShlB_POTRA"/>
</dbReference>
<dbReference type="Proteomes" id="UP001180487">
    <property type="component" value="Unassembled WGS sequence"/>
</dbReference>
<evidence type="ECO:0000256" key="1">
    <source>
        <dbReference type="ARBA" id="ARBA00022452"/>
    </source>
</evidence>
<dbReference type="PANTHER" id="PTHR34597">
    <property type="entry name" value="SLR1661 PROTEIN"/>
    <property type="match status" value="1"/>
</dbReference>
<evidence type="ECO:0000259" key="6">
    <source>
        <dbReference type="Pfam" id="PF03865"/>
    </source>
</evidence>
<feature type="domain" description="Polypeptide-transport-associated ShlB-type" evidence="7">
    <location>
        <begin position="103"/>
        <end position="152"/>
    </location>
</feature>
<comment type="caution">
    <text evidence="9">The sequence shown here is derived from an EMBL/GenBank/DDBJ whole genome shotgun (WGS) entry which is preliminary data.</text>
</comment>
<evidence type="ECO:0000256" key="3">
    <source>
        <dbReference type="ARBA" id="ARBA00023237"/>
    </source>
</evidence>
<keyword evidence="2" id="KW-0812">Transmembrane</keyword>
<keyword evidence="5" id="KW-0732">Signal</keyword>
<protein>
    <submittedName>
        <fullName evidence="9">Hemolysin activation/secretion protein</fullName>
    </submittedName>
</protein>
<proteinExistence type="predicted"/>
<accession>A0ABU2CAS4</accession>
<dbReference type="PANTHER" id="PTHR34597:SF3">
    <property type="entry name" value="OUTER MEMBRANE TRANSPORTER CDIB"/>
    <property type="match status" value="1"/>
</dbReference>
<feature type="domain" description="Haemolysin activator HlyB C-terminal" evidence="6">
    <location>
        <begin position="212"/>
        <end position="541"/>
    </location>
</feature>
<evidence type="ECO:0000313" key="10">
    <source>
        <dbReference type="Proteomes" id="UP001180487"/>
    </source>
</evidence>
<evidence type="ECO:0000256" key="4">
    <source>
        <dbReference type="SAM" id="MobiDB-lite"/>
    </source>
</evidence>
<dbReference type="Gene3D" id="2.40.160.50">
    <property type="entry name" value="membrane protein fhac: a member of the omp85/tpsb transporter family"/>
    <property type="match status" value="1"/>
</dbReference>
<organism evidence="9 10">
    <name type="scientific">Rhodoferax ferrireducens</name>
    <dbReference type="NCBI Taxonomy" id="192843"/>
    <lineage>
        <taxon>Bacteria</taxon>
        <taxon>Pseudomonadati</taxon>
        <taxon>Pseudomonadota</taxon>
        <taxon>Betaproteobacteria</taxon>
        <taxon>Burkholderiales</taxon>
        <taxon>Comamonadaceae</taxon>
        <taxon>Rhodoferax</taxon>
    </lineage>
</organism>
<feature type="chain" id="PRO_5045685415" evidence="5">
    <location>
        <begin position="16"/>
        <end position="577"/>
    </location>
</feature>
<dbReference type="InterPro" id="IPR013686">
    <property type="entry name" value="Polypept-transport_assoc_ShlB"/>
</dbReference>
<dbReference type="InterPro" id="IPR027282">
    <property type="entry name" value="TPS"/>
</dbReference>
<feature type="compositionally biased region" description="Basic and acidic residues" evidence="4">
    <location>
        <begin position="28"/>
        <end position="44"/>
    </location>
</feature>
<evidence type="ECO:0000256" key="2">
    <source>
        <dbReference type="ARBA" id="ARBA00022692"/>
    </source>
</evidence>
<sequence length="577" mass="62570">MCSLLLCAFSSASWAQTSPPSNGPDPSQEQRRQQEREQIERERLQPSPDVRLPSPPASADLRLPIGEAPCFVLQDITLRGDLSERFGWILEALNGPQHDDSPHQRCLGAQGIALLVQRAQQALVDRGYVTSRVLTEPQDFKSGHLALTLLPGRIHAIRFAPGTVGRATALNAVPAKVGDILNLRDVEQALENFKRLPSAEADIQIEPAEAPGSSDLVIRWQQALPFRLSLTADDGGSQGTGKNQGSITLSYDHWWTLNDLFYITYNRNLDGALGHSALRGHAAGDATDGAHGTQGHTVHYSVPWGYWLLGLTHSQNRYYQSVAGANQSIVYSGSSSNAELKLSRLVYRDQARKTTVSVRAFQRTSNNYIDDTEVEVQRRVVGGWEAAVAQRVFMGSATLDANAAFKHGTGAFGALPAPEEGFGEGTSRFKLVTADLSLNSPFAVAGLPLRYSGSWRAQWNRTPLTPQDRFAIGGRNTVRGFDGESSLSAEHGWLLRQELSVPLGQSGQDIYLGLDHGEVGGFSSQFLVGRRLTGAVIGLRGSVKGLGYELFAGRPVKRPEGFRTAGTTAGFSLSLSF</sequence>
<feature type="signal peptide" evidence="5">
    <location>
        <begin position="1"/>
        <end position="15"/>
    </location>
</feature>
<dbReference type="InterPro" id="IPR051544">
    <property type="entry name" value="TPS_OM_transporter"/>
</dbReference>
<feature type="compositionally biased region" description="Polar residues" evidence="4">
    <location>
        <begin position="14"/>
        <end position="27"/>
    </location>
</feature>
<name>A0ABU2CAS4_9BURK</name>
<evidence type="ECO:0000259" key="8">
    <source>
        <dbReference type="Pfam" id="PF17287"/>
    </source>
</evidence>
<evidence type="ECO:0000256" key="5">
    <source>
        <dbReference type="SAM" id="SignalP"/>
    </source>
</evidence>
<dbReference type="Gene3D" id="3.10.20.310">
    <property type="entry name" value="membrane protein fhac"/>
    <property type="match status" value="1"/>
</dbReference>
<dbReference type="Pfam" id="PF08479">
    <property type="entry name" value="POTRA_2"/>
    <property type="match status" value="1"/>
</dbReference>
<keyword evidence="3" id="KW-0998">Cell outer membrane</keyword>
<dbReference type="RefSeq" id="WP_310374588.1">
    <property type="nucleotide sequence ID" value="NZ_JAVDXT010000003.1"/>
</dbReference>
<feature type="region of interest" description="Disordered" evidence="4">
    <location>
        <begin position="13"/>
        <end position="59"/>
    </location>
</feature>
<gene>
    <name evidence="9" type="ORF">J2X19_003127</name>
</gene>
<dbReference type="EMBL" id="JAVDXT010000003">
    <property type="protein sequence ID" value="MDR7378433.1"/>
    <property type="molecule type" value="Genomic_DNA"/>
</dbReference>
<keyword evidence="10" id="KW-1185">Reference proteome</keyword>
<reference evidence="9 10" key="1">
    <citation type="submission" date="2023-07" db="EMBL/GenBank/DDBJ databases">
        <title>Sorghum-associated microbial communities from plants grown in Nebraska, USA.</title>
        <authorList>
            <person name="Schachtman D."/>
        </authorList>
    </citation>
    <scope>NUCLEOTIDE SEQUENCE [LARGE SCALE GENOMIC DNA]</scope>
    <source>
        <strain evidence="9 10">BE313</strain>
    </source>
</reference>
<dbReference type="Pfam" id="PF17287">
    <property type="entry name" value="POTRA_3"/>
    <property type="match status" value="1"/>
</dbReference>
<evidence type="ECO:0000313" key="9">
    <source>
        <dbReference type="EMBL" id="MDR7378433.1"/>
    </source>
</evidence>
<keyword evidence="1" id="KW-0472">Membrane</keyword>
<feature type="domain" description="ShlB POTRA" evidence="8">
    <location>
        <begin position="153"/>
        <end position="207"/>
    </location>
</feature>
<dbReference type="InterPro" id="IPR005565">
    <property type="entry name" value="Hemolysn_activator_HlyB_C"/>
</dbReference>